<dbReference type="AlphaFoldDB" id="A0A1J1JFT9"/>
<gene>
    <name evidence="2" type="ORF">PLAM_2285</name>
</gene>
<evidence type="ECO:0000256" key="1">
    <source>
        <dbReference type="SAM" id="Phobius"/>
    </source>
</evidence>
<dbReference type="NCBIfam" id="NF038304">
    <property type="entry name" value="EPS_HpsC"/>
    <property type="match status" value="1"/>
</dbReference>
<dbReference type="Pfam" id="PF07963">
    <property type="entry name" value="N_methyl"/>
    <property type="match status" value="1"/>
</dbReference>
<protein>
    <recommendedName>
        <fullName evidence="3">Prepilin-type N-terminal cleavage/methylation domain-containing protein</fullName>
    </recommendedName>
</protein>
<evidence type="ECO:0000313" key="2">
    <source>
        <dbReference type="EMBL" id="CUM60251.1"/>
    </source>
</evidence>
<name>A0A1J1JFT9_PLAAG</name>
<feature type="transmembrane region" description="Helical" evidence="1">
    <location>
        <begin position="32"/>
        <end position="54"/>
    </location>
</feature>
<accession>A0A1J1JFT9</accession>
<proteinExistence type="predicted"/>
<dbReference type="EMBL" id="LO018304">
    <property type="protein sequence ID" value="CUM60251.1"/>
    <property type="molecule type" value="Genomic_DNA"/>
</dbReference>
<dbReference type="RefSeq" id="WP_254034533.1">
    <property type="nucleotide sequence ID" value="NZ_LR882950.1"/>
</dbReference>
<evidence type="ECO:0008006" key="3">
    <source>
        <dbReference type="Google" id="ProtNLM"/>
    </source>
</evidence>
<keyword evidence="1" id="KW-1133">Transmembrane helix</keyword>
<organism evidence="2">
    <name type="scientific">Planktothrix agardhii</name>
    <name type="common">Oscillatoria agardhii</name>
    <dbReference type="NCBI Taxonomy" id="1160"/>
    <lineage>
        <taxon>Bacteria</taxon>
        <taxon>Bacillati</taxon>
        <taxon>Cyanobacteriota</taxon>
        <taxon>Cyanophyceae</taxon>
        <taxon>Oscillatoriophycideae</taxon>
        <taxon>Oscillatoriales</taxon>
        <taxon>Microcoleaceae</taxon>
        <taxon>Planktothrix</taxon>
    </lineage>
</organism>
<keyword evidence="1" id="KW-0812">Transmembrane</keyword>
<dbReference type="InterPro" id="IPR012902">
    <property type="entry name" value="N_methyl_site"/>
</dbReference>
<reference evidence="2" key="1">
    <citation type="submission" date="2015-09" db="EMBL/GenBank/DDBJ databases">
        <authorList>
            <person name="Jackson K.R."/>
            <person name="Lunt B.L."/>
            <person name="Fisher J.N.B."/>
            <person name="Gardner A.V."/>
            <person name="Bailey M.E."/>
            <person name="Deus L.M."/>
            <person name="Earl A.S."/>
            <person name="Gibby P.D."/>
            <person name="Hartmann K.A."/>
            <person name="Liu J.E."/>
            <person name="Manci A.M."/>
            <person name="Nielsen D.A."/>
            <person name="Solomon M.B."/>
            <person name="Breakwell D.P."/>
            <person name="Burnett S.H."/>
            <person name="Grose J.H."/>
        </authorList>
    </citation>
    <scope>NUCLEOTIDE SEQUENCE</scope>
    <source>
        <strain evidence="2">7805</strain>
    </source>
</reference>
<sequence length="337" mass="37293">MKTSLLILCQNRLKQKALLQHQKTSGFTMIELLIGMVMAAVIITPILAFVVDVLQSDRTEGVKAATDQELEAAIDFIKRDLSQAIYIYNKTGVDKIKTQLPLDATGEEPILIFWKQDFIPDVIPPLSAYEGTVGPAKDYCDQSKDPPPPNPCDDAQVYSLVAYYLNTKQDTDKKWSTQARITRLQIRDGVKDPNQDFQDYIKNIPEAQKDNGFKPLEFTGSGALEDKMNNWTSEGAAKITQTKQVLVDYIDKSQGTELDSKYCQQVLGSEDAADAQMIGTNNGGFFACVDSKRTIAQVNIRGNALVKIQPGATYDPTKPAYFPQKNVIVQGRGSVGQ</sequence>
<keyword evidence="1" id="KW-0472">Membrane</keyword>